<evidence type="ECO:0000256" key="1">
    <source>
        <dbReference type="ARBA" id="ARBA00022723"/>
    </source>
</evidence>
<dbReference type="EMBL" id="AOGT01001022">
    <property type="protein sequence ID" value="EMG48635.1"/>
    <property type="molecule type" value="Genomic_DNA"/>
</dbReference>
<dbReference type="InterPro" id="IPR036855">
    <property type="entry name" value="Znf_CCCH_sf"/>
</dbReference>
<dbReference type="InterPro" id="IPR000571">
    <property type="entry name" value="Znf_CCCH"/>
</dbReference>
<protein>
    <recommendedName>
        <fullName evidence="6">C3H1-type domain-containing protein</fullName>
    </recommendedName>
</protein>
<feature type="compositionally biased region" description="Polar residues" evidence="5">
    <location>
        <begin position="8"/>
        <end position="22"/>
    </location>
</feature>
<keyword evidence="8" id="KW-1185">Reference proteome</keyword>
<evidence type="ECO:0000259" key="6">
    <source>
        <dbReference type="PROSITE" id="PS50103"/>
    </source>
</evidence>
<sequence length="386" mass="44725">MKLVLHNNGPTDSSGASNPSQGYVSVHSSGGMSFYNVNVFKSEQEKLIEKKRLKKAEVSEQKRIMKIKKNIASDRAATRNCDRIKINGDQYVVAKNGKLLLPIRMFQITNPKKCTLNGIKYTRTKLGAFRVLSKQNEVRFPKEDCFYFTRTMCEKGSNCQYEHNKEKIRICPMFLAGRCFNRNCLLSHTPNDHNTPLCRYFLDRSCTNPACRYRHHKPAHYDDQDYEIWTCRPFAVGGYCERGKKCPFLHLLNCPDFEEDNYCPDGRDCKLNHQFTLRNQDMISTKSNKYVRDPTVVTEEPPLEPLKKVINSYTVDPATLWMRDTTGNYQFYIDNEGSQFGDSKDSNQFVIELSDSEEEEEEESDFSSEEEDDDDELEHNDDYVGV</sequence>
<dbReference type="SMART" id="SM00356">
    <property type="entry name" value="ZnF_C3H1"/>
    <property type="match status" value="4"/>
</dbReference>
<feature type="domain" description="C3H1-type" evidence="6">
    <location>
        <begin position="225"/>
        <end position="253"/>
    </location>
</feature>
<feature type="region of interest" description="Disordered" evidence="5">
    <location>
        <begin position="1"/>
        <end position="22"/>
    </location>
</feature>
<keyword evidence="2 4" id="KW-0863">Zinc-finger</keyword>
<keyword evidence="3 4" id="KW-0862">Zinc</keyword>
<dbReference type="OMA" id="NCARKSS"/>
<evidence type="ECO:0000256" key="3">
    <source>
        <dbReference type="ARBA" id="ARBA00022833"/>
    </source>
</evidence>
<dbReference type="GO" id="GO:0005634">
    <property type="term" value="C:nucleus"/>
    <property type="evidence" value="ECO:0007669"/>
    <property type="project" value="TreeGrafter"/>
</dbReference>
<feature type="compositionally biased region" description="Acidic residues" evidence="5">
    <location>
        <begin position="354"/>
        <end position="379"/>
    </location>
</feature>
<dbReference type="PANTHER" id="PTHR46156:SF1">
    <property type="entry name" value="ZINC FINGER CCCH DOMAIN-CONTAINING PROTEIN 3"/>
    <property type="match status" value="1"/>
</dbReference>
<accession>M3K046</accession>
<evidence type="ECO:0000256" key="5">
    <source>
        <dbReference type="SAM" id="MobiDB-lite"/>
    </source>
</evidence>
<comment type="caution">
    <text evidence="7">The sequence shown here is derived from an EMBL/GenBank/DDBJ whole genome shotgun (WGS) entry which is preliminary data.</text>
</comment>
<reference evidence="7 8" key="1">
    <citation type="submission" date="2013-02" db="EMBL/GenBank/DDBJ databases">
        <title>Genome sequence of Candida maltosa Xu316, a potential industrial strain for xylitol and ethanol production.</title>
        <authorList>
            <person name="Yu J."/>
            <person name="Wang Q."/>
            <person name="Geng X."/>
            <person name="Bao W."/>
            <person name="He P."/>
            <person name="Cai J."/>
        </authorList>
    </citation>
    <scope>NUCLEOTIDE SEQUENCE [LARGE SCALE GENOMIC DNA]</scope>
    <source>
        <strain evidence="8">Xu316</strain>
    </source>
</reference>
<dbReference type="Proteomes" id="UP000011777">
    <property type="component" value="Unassembled WGS sequence"/>
</dbReference>
<gene>
    <name evidence="7" type="ORF">G210_0756</name>
</gene>
<dbReference type="AlphaFoldDB" id="M3K046"/>
<feature type="region of interest" description="Disordered" evidence="5">
    <location>
        <begin position="340"/>
        <end position="386"/>
    </location>
</feature>
<dbReference type="Gene3D" id="4.10.1000.10">
    <property type="entry name" value="Zinc finger, CCCH-type"/>
    <property type="match status" value="2"/>
</dbReference>
<dbReference type="PROSITE" id="PS50103">
    <property type="entry name" value="ZF_C3H1"/>
    <property type="match status" value="4"/>
</dbReference>
<proteinExistence type="predicted"/>
<feature type="zinc finger region" description="C3H1-type" evidence="4">
    <location>
        <begin position="139"/>
        <end position="166"/>
    </location>
</feature>
<dbReference type="HOGENOM" id="CLU_605486_0_0_1"/>
<evidence type="ECO:0000313" key="8">
    <source>
        <dbReference type="Proteomes" id="UP000011777"/>
    </source>
</evidence>
<evidence type="ECO:0000256" key="4">
    <source>
        <dbReference type="PROSITE-ProRule" id="PRU00723"/>
    </source>
</evidence>
<feature type="domain" description="C3H1-type" evidence="6">
    <location>
        <begin position="192"/>
        <end position="218"/>
    </location>
</feature>
<feature type="zinc finger region" description="C3H1-type" evidence="4">
    <location>
        <begin position="170"/>
        <end position="191"/>
    </location>
</feature>
<feature type="domain" description="C3H1-type" evidence="6">
    <location>
        <begin position="139"/>
        <end position="166"/>
    </location>
</feature>
<feature type="domain" description="C3H1-type" evidence="6">
    <location>
        <begin position="170"/>
        <end position="191"/>
    </location>
</feature>
<dbReference type="SUPFAM" id="SSF90229">
    <property type="entry name" value="CCCH zinc finger"/>
    <property type="match status" value="1"/>
</dbReference>
<dbReference type="eggNOG" id="KOG1492">
    <property type="taxonomic scope" value="Eukaryota"/>
</dbReference>
<dbReference type="PANTHER" id="PTHR46156">
    <property type="entry name" value="CCCH ZINGC FINGER"/>
    <property type="match status" value="1"/>
</dbReference>
<organism evidence="7 8">
    <name type="scientific">Candida maltosa (strain Xu316)</name>
    <name type="common">Yeast</name>
    <dbReference type="NCBI Taxonomy" id="1245528"/>
    <lineage>
        <taxon>Eukaryota</taxon>
        <taxon>Fungi</taxon>
        <taxon>Dikarya</taxon>
        <taxon>Ascomycota</taxon>
        <taxon>Saccharomycotina</taxon>
        <taxon>Pichiomycetes</taxon>
        <taxon>Debaryomycetaceae</taxon>
        <taxon>Candida/Lodderomyces clade</taxon>
        <taxon>Candida</taxon>
    </lineage>
</organism>
<feature type="zinc finger region" description="C3H1-type" evidence="4">
    <location>
        <begin position="192"/>
        <end position="218"/>
    </location>
</feature>
<dbReference type="GO" id="GO:0008270">
    <property type="term" value="F:zinc ion binding"/>
    <property type="evidence" value="ECO:0007669"/>
    <property type="project" value="UniProtKB-KW"/>
</dbReference>
<feature type="zinc finger region" description="C3H1-type" evidence="4">
    <location>
        <begin position="225"/>
        <end position="253"/>
    </location>
</feature>
<evidence type="ECO:0000256" key="2">
    <source>
        <dbReference type="ARBA" id="ARBA00022771"/>
    </source>
</evidence>
<keyword evidence="1 4" id="KW-0479">Metal-binding</keyword>
<dbReference type="OrthoDB" id="410307at2759"/>
<evidence type="ECO:0000313" key="7">
    <source>
        <dbReference type="EMBL" id="EMG48635.1"/>
    </source>
</evidence>
<name>M3K046_CANMX</name>
<dbReference type="STRING" id="1245528.M3K046"/>
<feature type="compositionally biased region" description="Polar residues" evidence="5">
    <location>
        <begin position="340"/>
        <end position="349"/>
    </location>
</feature>